<dbReference type="EMBL" id="AEUD01000010">
    <property type="protein sequence ID" value="EGD54710.1"/>
    <property type="molecule type" value="Genomic_DNA"/>
</dbReference>
<evidence type="ECO:0000256" key="3">
    <source>
        <dbReference type="ARBA" id="ARBA00023004"/>
    </source>
</evidence>
<dbReference type="GO" id="GO:0046872">
    <property type="term" value="F:metal ion binding"/>
    <property type="evidence" value="ECO:0007669"/>
    <property type="project" value="UniProtKB-KW"/>
</dbReference>
<dbReference type="AlphaFoldDB" id="F1YKR6"/>
<gene>
    <name evidence="6" type="ORF">SCNU_12497</name>
</gene>
<evidence type="ECO:0000256" key="1">
    <source>
        <dbReference type="ARBA" id="ARBA00022617"/>
    </source>
</evidence>
<evidence type="ECO:0000313" key="7">
    <source>
        <dbReference type="Proteomes" id="UP000035065"/>
    </source>
</evidence>
<feature type="binding site" evidence="4">
    <location>
        <position position="135"/>
    </location>
    <ligand>
        <name>heme b</name>
        <dbReference type="ChEBI" id="CHEBI:60344"/>
    </ligand>
</feature>
<sequence>MTTTASPDLVADLHLSEEMKKGSMIEHEQAENSEFMAELLAGRINEAGYIAYLQRLRVVYDALEQASRALADDAQVALVHDPALERVVAIDADLAHWSARTGAEVRPLDSVAADAYAARLAEAASWGGLVVAHHYTRYLGDLSGGQAIGRILDRAFELDGEGIAMYAFDLDVATKPYKDGYRARLDAIGETLSADDRARIVDEVRVAFRLNHDLFAELGGLIDDFRR</sequence>
<dbReference type="Gene3D" id="1.20.910.10">
    <property type="entry name" value="Heme oxygenase-like"/>
    <property type="match status" value="1"/>
</dbReference>
<reference evidence="6 7" key="1">
    <citation type="journal article" date="2011" name="J. Bacteriol.">
        <title>Draft Genome Sequence of Gordonia neofelifaecis NRRL B-59395, a Cholesterol-Degrading Actinomycete.</title>
        <authorList>
            <person name="Ge F."/>
            <person name="Li W."/>
            <person name="Chen G."/>
            <person name="Liu Y."/>
            <person name="Zhang G."/>
            <person name="Yong B."/>
            <person name="Wang Q."/>
            <person name="Wang N."/>
            <person name="Huang Z."/>
            <person name="Li W."/>
            <person name="Wang J."/>
            <person name="Wu C."/>
            <person name="Xie Q."/>
            <person name="Liu G."/>
        </authorList>
    </citation>
    <scope>NUCLEOTIDE SEQUENCE [LARGE SCALE GENOMIC DNA]</scope>
    <source>
        <strain evidence="6 7">NRRL B-59395</strain>
    </source>
</reference>
<dbReference type="GO" id="GO:0020037">
    <property type="term" value="F:heme binding"/>
    <property type="evidence" value="ECO:0007669"/>
    <property type="project" value="TreeGrafter"/>
</dbReference>
<dbReference type="GO" id="GO:0006979">
    <property type="term" value="P:response to oxidative stress"/>
    <property type="evidence" value="ECO:0007669"/>
    <property type="project" value="TreeGrafter"/>
</dbReference>
<dbReference type="CDD" id="cd19165">
    <property type="entry name" value="HemeO"/>
    <property type="match status" value="1"/>
</dbReference>
<dbReference type="PANTHER" id="PTHR10720:SF0">
    <property type="entry name" value="HEME OXYGENASE"/>
    <property type="match status" value="1"/>
</dbReference>
<evidence type="ECO:0000256" key="5">
    <source>
        <dbReference type="PIRSR" id="PIRSR000343-2"/>
    </source>
</evidence>
<dbReference type="PANTHER" id="PTHR10720">
    <property type="entry name" value="HEME OXYGENASE"/>
    <property type="match status" value="1"/>
</dbReference>
<dbReference type="InterPro" id="IPR016084">
    <property type="entry name" value="Haem_Oase-like_multi-hlx"/>
</dbReference>
<organism evidence="6 7">
    <name type="scientific">Gordonia neofelifaecis NRRL B-59395</name>
    <dbReference type="NCBI Taxonomy" id="644548"/>
    <lineage>
        <taxon>Bacteria</taxon>
        <taxon>Bacillati</taxon>
        <taxon>Actinomycetota</taxon>
        <taxon>Actinomycetes</taxon>
        <taxon>Mycobacteriales</taxon>
        <taxon>Gordoniaceae</taxon>
        <taxon>Gordonia</taxon>
    </lineage>
</organism>
<feature type="binding site" evidence="4">
    <location>
        <position position="20"/>
    </location>
    <ligand>
        <name>heme b</name>
        <dbReference type="ChEBI" id="CHEBI:60344"/>
    </ligand>
</feature>
<dbReference type="eggNOG" id="COG5398">
    <property type="taxonomic scope" value="Bacteria"/>
</dbReference>
<accession>F1YKR6</accession>
<keyword evidence="3 5" id="KW-0408">Iron</keyword>
<comment type="caution">
    <text evidence="6">The sequence shown here is derived from an EMBL/GenBank/DDBJ whole genome shotgun (WGS) entry which is preliminary data.</text>
</comment>
<protein>
    <submittedName>
        <fullName evidence="6">Heme oxygenase</fullName>
    </submittedName>
</protein>
<feature type="binding site" evidence="4">
    <location>
        <position position="182"/>
    </location>
    <ligand>
        <name>heme b</name>
        <dbReference type="ChEBI" id="CHEBI:60344"/>
    </ligand>
</feature>
<evidence type="ECO:0000313" key="6">
    <source>
        <dbReference type="EMBL" id="EGD54710.1"/>
    </source>
</evidence>
<dbReference type="PRINTS" id="PR00088">
    <property type="entry name" value="HAEMOXYGNASE"/>
</dbReference>
<keyword evidence="2 5" id="KW-0479">Metal-binding</keyword>
<dbReference type="OrthoDB" id="5493802at2"/>
<dbReference type="GO" id="GO:0006788">
    <property type="term" value="P:heme oxidation"/>
    <property type="evidence" value="ECO:0007669"/>
    <property type="project" value="InterPro"/>
</dbReference>
<dbReference type="GO" id="GO:0042167">
    <property type="term" value="P:heme catabolic process"/>
    <property type="evidence" value="ECO:0007669"/>
    <property type="project" value="TreeGrafter"/>
</dbReference>
<dbReference type="RefSeq" id="WP_009679716.1">
    <property type="nucleotide sequence ID" value="NZ_AEUD01000010.1"/>
</dbReference>
<keyword evidence="1 4" id="KW-0349">Heme</keyword>
<dbReference type="Pfam" id="PF01126">
    <property type="entry name" value="Heme_oxygenase"/>
    <property type="match status" value="1"/>
</dbReference>
<name>F1YKR6_9ACTN</name>
<keyword evidence="7" id="KW-1185">Reference proteome</keyword>
<evidence type="ECO:0000256" key="2">
    <source>
        <dbReference type="ARBA" id="ARBA00022723"/>
    </source>
</evidence>
<dbReference type="PIRSF" id="PIRSF000343">
    <property type="entry name" value="Haem_Oase"/>
    <property type="match status" value="1"/>
</dbReference>
<evidence type="ECO:0000256" key="4">
    <source>
        <dbReference type="PIRSR" id="PIRSR000343-1"/>
    </source>
</evidence>
<dbReference type="InterPro" id="IPR016053">
    <property type="entry name" value="Haem_Oase-like"/>
</dbReference>
<proteinExistence type="predicted"/>
<dbReference type="STRING" id="644548.SCNU_12497"/>
<dbReference type="GO" id="GO:0004392">
    <property type="term" value="F:heme oxygenase (decyclizing) activity"/>
    <property type="evidence" value="ECO:0007669"/>
    <property type="project" value="InterPro"/>
</dbReference>
<dbReference type="SUPFAM" id="SSF48613">
    <property type="entry name" value="Heme oxygenase-like"/>
    <property type="match status" value="1"/>
</dbReference>
<feature type="binding site" description="axial binding residue" evidence="5">
    <location>
        <position position="27"/>
    </location>
    <ligand>
        <name>heme b</name>
        <dbReference type="ChEBI" id="CHEBI:60344"/>
    </ligand>
    <ligandPart>
        <name>Fe</name>
        <dbReference type="ChEBI" id="CHEBI:18248"/>
    </ligandPart>
</feature>
<dbReference type="Proteomes" id="UP000035065">
    <property type="component" value="Unassembled WGS sequence"/>
</dbReference>
<dbReference type="InterPro" id="IPR002051">
    <property type="entry name" value="Haem_Oase"/>
</dbReference>